<dbReference type="InterPro" id="IPR036397">
    <property type="entry name" value="RNaseH_sf"/>
</dbReference>
<dbReference type="Pfam" id="PF00078">
    <property type="entry name" value="RVT_1"/>
    <property type="match status" value="1"/>
</dbReference>
<dbReference type="RefSeq" id="XP_069224750.1">
    <property type="nucleotide sequence ID" value="XM_069378308.1"/>
</dbReference>
<dbReference type="PANTHER" id="PTHR33481">
    <property type="entry name" value="REVERSE TRANSCRIPTASE"/>
    <property type="match status" value="1"/>
</dbReference>
<feature type="domain" description="Reverse transcriptase" evidence="1">
    <location>
        <begin position="1"/>
        <end position="107"/>
    </location>
</feature>
<dbReference type="PROSITE" id="PS50878">
    <property type="entry name" value="RT_POL"/>
    <property type="match status" value="1"/>
</dbReference>
<evidence type="ECO:0000313" key="3">
    <source>
        <dbReference type="Proteomes" id="UP000803884"/>
    </source>
</evidence>
<evidence type="ECO:0000313" key="2">
    <source>
        <dbReference type="EMBL" id="KAL1581641.1"/>
    </source>
</evidence>
<comment type="caution">
    <text evidence="2">The sequence shown here is derived from an EMBL/GenBank/DDBJ whole genome shotgun (WGS) entry which is preliminary data.</text>
</comment>
<feature type="non-terminal residue" evidence="2">
    <location>
        <position position="439"/>
    </location>
</feature>
<dbReference type="Proteomes" id="UP000803884">
    <property type="component" value="Unassembled WGS sequence"/>
</dbReference>
<dbReference type="GO" id="GO:0003676">
    <property type="term" value="F:nucleic acid binding"/>
    <property type="evidence" value="ECO:0007669"/>
    <property type="project" value="InterPro"/>
</dbReference>
<accession>A0AB34KC53</accession>
<protein>
    <recommendedName>
        <fullName evidence="1">Reverse transcriptase domain-containing protein</fullName>
    </recommendedName>
</protein>
<dbReference type="InterPro" id="IPR000477">
    <property type="entry name" value="RT_dom"/>
</dbReference>
<feature type="non-terminal residue" evidence="2">
    <location>
        <position position="1"/>
    </location>
</feature>
<dbReference type="AlphaFoldDB" id="A0AB34KC53"/>
<keyword evidence="3" id="KW-1185">Reference proteome</keyword>
<dbReference type="SUPFAM" id="SSF53098">
    <property type="entry name" value="Ribonuclease H-like"/>
    <property type="match status" value="1"/>
</dbReference>
<evidence type="ECO:0000259" key="1">
    <source>
        <dbReference type="PROSITE" id="PS50878"/>
    </source>
</evidence>
<proteinExistence type="predicted"/>
<dbReference type="InterPro" id="IPR012337">
    <property type="entry name" value="RNaseH-like_sf"/>
</dbReference>
<gene>
    <name evidence="2" type="ORF">WHR41_09707</name>
</gene>
<dbReference type="Gene3D" id="3.30.420.10">
    <property type="entry name" value="Ribonuclease H-like superfamily/Ribonuclease H"/>
    <property type="match status" value="1"/>
</dbReference>
<dbReference type="GeneID" id="96011146"/>
<sequence>IAHAGIPQGSPLSPILYIFYNAGLVRGDIDASNGSLGFVDDFTTWVTTPSAMEGTSAIQRDVIPKIEQWAEQSGATFDLEKTAFVHFVRPRSKVNAETSLKFRGVEVVSKPAVKLLGVILDAHLNMSAHLEKVTLAATKKCLAIGRLREMRPRQKRQLFNAVVTPTTDYAASVWFYRGLKGSRRHLRRLERVQRLGAVMIIGAFRTVSFNVLQDEACLEAVEQRLTRKVARHAVDVMTTNQGHPIHKVLSLQEKGRYRSPLARTILRYGSQAQEDGLVGMNSRLPYTVQPWTTLPPIVVPHSAEEAMKRYKDSLRTRKALMLYPDASVRNKVAGVAVTAVDFGRPGRVPALVYQAIVGWEHTCSVTAAELKGIELAVLYARSLGRRFTVVTDSQESITLINKNDRSAKATEAAGAVLRALGSCLEERLDFEILWVPSHS</sequence>
<name>A0AB34KC53_9PEZI</name>
<organism evidence="2 3">
    <name type="scientific">Cladosporium halotolerans</name>
    <dbReference type="NCBI Taxonomy" id="1052096"/>
    <lineage>
        <taxon>Eukaryota</taxon>
        <taxon>Fungi</taxon>
        <taxon>Dikarya</taxon>
        <taxon>Ascomycota</taxon>
        <taxon>Pezizomycotina</taxon>
        <taxon>Dothideomycetes</taxon>
        <taxon>Dothideomycetidae</taxon>
        <taxon>Cladosporiales</taxon>
        <taxon>Cladosporiaceae</taxon>
        <taxon>Cladosporium</taxon>
    </lineage>
</organism>
<dbReference type="PANTHER" id="PTHR33481:SF1">
    <property type="entry name" value="ENDONUCLEASE_EXONUCLEASE_PHOSPHATASE DOMAIN-CONTAINING PROTEIN-RELATED"/>
    <property type="match status" value="1"/>
</dbReference>
<reference evidence="2 3" key="1">
    <citation type="journal article" date="2020" name="Microbiol. Resour. Announc.">
        <title>Draft Genome Sequence of a Cladosporium Species Isolated from the Mesophotic Ascidian Didemnum maculosum.</title>
        <authorList>
            <person name="Gioti A."/>
            <person name="Siaperas R."/>
            <person name="Nikolaivits E."/>
            <person name="Le Goff G."/>
            <person name="Ouazzani J."/>
            <person name="Kotoulas G."/>
            <person name="Topakas E."/>
        </authorList>
    </citation>
    <scope>NUCLEOTIDE SEQUENCE [LARGE SCALE GENOMIC DNA]</scope>
    <source>
        <strain evidence="2 3">TM138-S3</strain>
    </source>
</reference>
<dbReference type="EMBL" id="JAAQHG020000392">
    <property type="protein sequence ID" value="KAL1581641.1"/>
    <property type="molecule type" value="Genomic_DNA"/>
</dbReference>